<dbReference type="AlphaFoldDB" id="A0AAW1UN78"/>
<feature type="compositionally biased region" description="Acidic residues" evidence="1">
    <location>
        <begin position="43"/>
        <end position="52"/>
    </location>
</feature>
<organism evidence="2 3">
    <name type="scientific">Henosepilachna vigintioctopunctata</name>
    <dbReference type="NCBI Taxonomy" id="420089"/>
    <lineage>
        <taxon>Eukaryota</taxon>
        <taxon>Metazoa</taxon>
        <taxon>Ecdysozoa</taxon>
        <taxon>Arthropoda</taxon>
        <taxon>Hexapoda</taxon>
        <taxon>Insecta</taxon>
        <taxon>Pterygota</taxon>
        <taxon>Neoptera</taxon>
        <taxon>Endopterygota</taxon>
        <taxon>Coleoptera</taxon>
        <taxon>Polyphaga</taxon>
        <taxon>Cucujiformia</taxon>
        <taxon>Coccinelloidea</taxon>
        <taxon>Coccinellidae</taxon>
        <taxon>Epilachninae</taxon>
        <taxon>Epilachnini</taxon>
        <taxon>Henosepilachna</taxon>
    </lineage>
</organism>
<feature type="compositionally biased region" description="Polar residues" evidence="1">
    <location>
        <begin position="97"/>
        <end position="109"/>
    </location>
</feature>
<proteinExistence type="predicted"/>
<accession>A0AAW1UN78</accession>
<evidence type="ECO:0000313" key="2">
    <source>
        <dbReference type="EMBL" id="KAK9883945.1"/>
    </source>
</evidence>
<feature type="compositionally biased region" description="Acidic residues" evidence="1">
    <location>
        <begin position="59"/>
        <end position="77"/>
    </location>
</feature>
<evidence type="ECO:0000313" key="3">
    <source>
        <dbReference type="Proteomes" id="UP001431783"/>
    </source>
</evidence>
<feature type="compositionally biased region" description="Polar residues" evidence="1">
    <location>
        <begin position="27"/>
        <end position="39"/>
    </location>
</feature>
<dbReference type="EMBL" id="JARQZJ010000092">
    <property type="protein sequence ID" value="KAK9883945.1"/>
    <property type="molecule type" value="Genomic_DNA"/>
</dbReference>
<name>A0AAW1UN78_9CUCU</name>
<keyword evidence="3" id="KW-1185">Reference proteome</keyword>
<comment type="caution">
    <text evidence="2">The sequence shown here is derived from an EMBL/GenBank/DDBJ whole genome shotgun (WGS) entry which is preliminary data.</text>
</comment>
<reference evidence="2 3" key="1">
    <citation type="submission" date="2023-03" db="EMBL/GenBank/DDBJ databases">
        <title>Genome insight into feeding habits of ladybird beetles.</title>
        <authorList>
            <person name="Li H.-S."/>
            <person name="Huang Y.-H."/>
            <person name="Pang H."/>
        </authorList>
    </citation>
    <scope>NUCLEOTIDE SEQUENCE [LARGE SCALE GENOMIC DNA]</scope>
    <source>
        <strain evidence="2">SYSU_2023b</strain>
        <tissue evidence="2">Whole body</tissue>
    </source>
</reference>
<sequence>MEEELSRAEYASDSSGVSDSDDDDWTPANTARRQILNQKDNSEHDEDSEDTGEGNSAVEDVENSESEDDDNEAETAEPEERAQEPSGSFIAKDKTVWNKTPPTQHQTAAHNVVRQRSGHG</sequence>
<gene>
    <name evidence="2" type="ORF">WA026_004885</name>
</gene>
<protein>
    <submittedName>
        <fullName evidence="2">Uncharacterized protein</fullName>
    </submittedName>
</protein>
<dbReference type="Proteomes" id="UP001431783">
    <property type="component" value="Unassembled WGS sequence"/>
</dbReference>
<evidence type="ECO:0000256" key="1">
    <source>
        <dbReference type="SAM" id="MobiDB-lite"/>
    </source>
</evidence>
<feature type="region of interest" description="Disordered" evidence="1">
    <location>
        <begin position="1"/>
        <end position="120"/>
    </location>
</feature>